<dbReference type="InterPro" id="IPR010982">
    <property type="entry name" value="Lambda_DNA-bd_dom_sf"/>
</dbReference>
<dbReference type="Gene3D" id="1.10.260.40">
    <property type="entry name" value="lambda repressor-like DNA-binding domains"/>
    <property type="match status" value="1"/>
</dbReference>
<dbReference type="InterPro" id="IPR054687">
    <property type="entry name" value="Two-CW_dom"/>
</dbReference>
<protein>
    <submittedName>
        <fullName evidence="2">Helix-turn-helix transcriptional regulator</fullName>
    </submittedName>
</protein>
<reference evidence="2 3" key="1">
    <citation type="submission" date="2020-05" db="EMBL/GenBank/DDBJ databases">
        <title>Complete genome of Desulfobulbus oligotrophicus.</title>
        <authorList>
            <person name="Podar M."/>
        </authorList>
    </citation>
    <scope>NUCLEOTIDE SEQUENCE [LARGE SCALE GENOMIC DNA]</scope>
    <source>
        <strain evidence="2 3">Prop6</strain>
    </source>
</reference>
<evidence type="ECO:0000259" key="1">
    <source>
        <dbReference type="PROSITE" id="PS50943"/>
    </source>
</evidence>
<name>A0A7T6APZ3_9BACT</name>
<dbReference type="Proteomes" id="UP000596092">
    <property type="component" value="Chromosome"/>
</dbReference>
<dbReference type="RefSeq" id="WP_199263863.1">
    <property type="nucleotide sequence ID" value="NZ_CP054140.1"/>
</dbReference>
<dbReference type="SUPFAM" id="SSF47413">
    <property type="entry name" value="lambda repressor-like DNA-binding domains"/>
    <property type="match status" value="1"/>
</dbReference>
<keyword evidence="3" id="KW-1185">Reference proteome</keyword>
<evidence type="ECO:0000313" key="3">
    <source>
        <dbReference type="Proteomes" id="UP000596092"/>
    </source>
</evidence>
<gene>
    <name evidence="2" type="ORF">HP555_03790</name>
</gene>
<proteinExistence type="predicted"/>
<sequence>MNRETFIKLRAKLGKTQKHLAELLGVSLKAIQSYEQGWRTIPLHVERQLYFLAVNQRLDTQARRSKDCWIVKKCAHKKECPAWEFQAGQLCWFLSGTHCEGTADTSWKEKIAICRNCDILTSLL</sequence>
<feature type="domain" description="HTH cro/C1-type" evidence="1">
    <location>
        <begin position="6"/>
        <end position="37"/>
    </location>
</feature>
<evidence type="ECO:0000313" key="2">
    <source>
        <dbReference type="EMBL" id="QQG65047.1"/>
    </source>
</evidence>
<dbReference type="KEGG" id="dog:HP555_03790"/>
<dbReference type="NCBIfam" id="NF045718">
    <property type="entry name" value="two_CW_domain"/>
    <property type="match status" value="1"/>
</dbReference>
<dbReference type="AlphaFoldDB" id="A0A7T6APZ3"/>
<dbReference type="PROSITE" id="PS50943">
    <property type="entry name" value="HTH_CROC1"/>
    <property type="match status" value="1"/>
</dbReference>
<organism evidence="2 3">
    <name type="scientific">Desulfobulbus oligotrophicus</name>
    <dbReference type="NCBI Taxonomy" id="1909699"/>
    <lineage>
        <taxon>Bacteria</taxon>
        <taxon>Pseudomonadati</taxon>
        <taxon>Thermodesulfobacteriota</taxon>
        <taxon>Desulfobulbia</taxon>
        <taxon>Desulfobulbales</taxon>
        <taxon>Desulfobulbaceae</taxon>
        <taxon>Desulfobulbus</taxon>
    </lineage>
</organism>
<dbReference type="InterPro" id="IPR001387">
    <property type="entry name" value="Cro/C1-type_HTH"/>
</dbReference>
<dbReference type="EMBL" id="CP054140">
    <property type="protein sequence ID" value="QQG65047.1"/>
    <property type="molecule type" value="Genomic_DNA"/>
</dbReference>
<accession>A0A7T6APZ3</accession>
<dbReference type="CDD" id="cd00093">
    <property type="entry name" value="HTH_XRE"/>
    <property type="match status" value="1"/>
</dbReference>
<dbReference type="GO" id="GO:0003677">
    <property type="term" value="F:DNA binding"/>
    <property type="evidence" value="ECO:0007669"/>
    <property type="project" value="InterPro"/>
</dbReference>
<dbReference type="Pfam" id="PF01381">
    <property type="entry name" value="HTH_3"/>
    <property type="match status" value="1"/>
</dbReference>